<dbReference type="Gene3D" id="3.40.50.1580">
    <property type="entry name" value="Nucleoside phosphorylase domain"/>
    <property type="match status" value="1"/>
</dbReference>
<evidence type="ECO:0000313" key="2">
    <source>
        <dbReference type="EMBL" id="MCG5446169.1"/>
    </source>
</evidence>
<organism evidence="2 3">
    <name type="scientific">Micromonospora trifolii</name>
    <dbReference type="NCBI Taxonomy" id="2911208"/>
    <lineage>
        <taxon>Bacteria</taxon>
        <taxon>Bacillati</taxon>
        <taxon>Actinomycetota</taxon>
        <taxon>Actinomycetes</taxon>
        <taxon>Micromonosporales</taxon>
        <taxon>Micromonosporaceae</taxon>
        <taxon>Micromonospora</taxon>
    </lineage>
</organism>
<proteinExistence type="predicted"/>
<dbReference type="Pfam" id="PF01048">
    <property type="entry name" value="PNP_UDP_1"/>
    <property type="match status" value="1"/>
</dbReference>
<dbReference type="PANTHER" id="PTHR46832:SF1">
    <property type="entry name" value="5'-METHYLTHIOADENOSINE_S-ADENOSYLHOMOCYSTEINE NUCLEOSIDASE"/>
    <property type="match status" value="1"/>
</dbReference>
<dbReference type="SUPFAM" id="SSF53167">
    <property type="entry name" value="Purine and uridine phosphorylases"/>
    <property type="match status" value="1"/>
</dbReference>
<dbReference type="EMBL" id="JAKKFD010000044">
    <property type="protein sequence ID" value="MCG5446169.1"/>
    <property type="molecule type" value="Genomic_DNA"/>
</dbReference>
<dbReference type="PANTHER" id="PTHR46832">
    <property type="entry name" value="5'-METHYLTHIOADENOSINE/S-ADENOSYLHOMOCYSTEINE NUCLEOSIDASE"/>
    <property type="match status" value="1"/>
</dbReference>
<sequence length="806" mass="86605">MPIAQSTTIGLTAAGAGATGRAQHELDLFLAVVRHAVALERDYDPPADRPDLQLGFVSADVAVLLELTLPEDAALLKRLGAILYTERWGWTSFGGLGTDVWEVRVGREVRRFQHVPDIASYWDLRPKHWVPDGPGPVAMSPMAPSTPTAAFLESGAEYGSATEQQGTAIHAARDSAVNHHGGDMDRIDVLVIAALPEEFDAAKAAGLASAPAGPGVLRWEERGLDGVPPFLRGEYHVDGKTRFTVALARPTQMGGRATGPFAASLADRLRPASLVMCGVCAGNATDTALGDVVVGEPVYEWDEGKQSASGFEGDHRQFRLQPRWLRAAQDFDPSRLDSYGDASEDEALLWFLEQLHRGQQPRNHPARDAYFPSGTWLRRLTQLEEQGLIRRESTGEAVLTTDGSDLVQRRLYDDADGPQRLPFRVLAAPMASGSAVVADPDVWGRLKAMGMRKITAVEMEAATIATVAHDRGLAWLVAKGVMDHADTRKDDRYKKFAARASAQVMFALLERLVTKTDTGTQRITELAGTAQIASASGRGGAGNFPPGVAEPARVDVMPLLDKLAAGDPVPDNSARTNGRLYLVAHPVDAAAEALAGVSTMSATGDLDAVVHQAVAARGGQDFAPDLGSGMWRRRSSGMVKENGIREDGSVREDSLLVLQIEENGTVGVLCGRATAMARSQWRPLGSTAEPAEHRVILPSLVLGLVHGALRVAADLANRYAGYNGPWVIGLRLTGIKTAIAYEYVQSGDEDVVQPYDADTYQKTATASTADLLRTPDVFTEQLVRALLRGLSVDKRYLPYAKSASNE</sequence>
<dbReference type="InterPro" id="IPR035994">
    <property type="entry name" value="Nucleoside_phosphorylase_sf"/>
</dbReference>
<protein>
    <recommendedName>
        <fullName evidence="1">Nucleoside phosphorylase domain-containing protein</fullName>
    </recommendedName>
</protein>
<gene>
    <name evidence="2" type="ORF">NIE79_004737</name>
</gene>
<comment type="caution">
    <text evidence="2">The sequence shown here is derived from an EMBL/GenBank/DDBJ whole genome shotgun (WGS) entry which is preliminary data.</text>
</comment>
<dbReference type="RefSeq" id="WP_238681099.1">
    <property type="nucleotide sequence ID" value="NZ_JAKKFD010000044.1"/>
</dbReference>
<name>A0ABS9N892_9ACTN</name>
<accession>A0ABS9N892</accession>
<feature type="domain" description="Nucleoside phosphorylase" evidence="1">
    <location>
        <begin position="190"/>
        <end position="513"/>
    </location>
</feature>
<keyword evidence="3" id="KW-1185">Reference proteome</keyword>
<dbReference type="InterPro" id="IPR000845">
    <property type="entry name" value="Nucleoside_phosphorylase_d"/>
</dbReference>
<dbReference type="Proteomes" id="UP001201629">
    <property type="component" value="Unassembled WGS sequence"/>
</dbReference>
<evidence type="ECO:0000259" key="1">
    <source>
        <dbReference type="Pfam" id="PF01048"/>
    </source>
</evidence>
<evidence type="ECO:0000313" key="3">
    <source>
        <dbReference type="Proteomes" id="UP001201629"/>
    </source>
</evidence>
<reference evidence="2 3" key="1">
    <citation type="submission" date="2022-01" db="EMBL/GenBank/DDBJ databases">
        <authorList>
            <person name="Riesco R."/>
            <person name="Trujillo M.E."/>
        </authorList>
    </citation>
    <scope>NUCLEOTIDE SEQUENCE [LARGE SCALE GENOMIC DNA]</scope>
    <source>
        <strain evidence="2 3">NIE79</strain>
    </source>
</reference>